<dbReference type="EMBL" id="UPXX01000018">
    <property type="protein sequence ID" value="VBB43152.1"/>
    <property type="molecule type" value="Genomic_DNA"/>
</dbReference>
<organism evidence="1">
    <name type="scientific">Uncultured Desulfatiglans sp</name>
    <dbReference type="NCBI Taxonomy" id="1748965"/>
    <lineage>
        <taxon>Bacteria</taxon>
        <taxon>Pseudomonadati</taxon>
        <taxon>Thermodesulfobacteriota</taxon>
        <taxon>Desulfobacteria</taxon>
        <taxon>Desulfatiglandales</taxon>
        <taxon>Desulfatiglandaceae</taxon>
        <taxon>Desulfatiglans</taxon>
        <taxon>environmental samples</taxon>
    </lineage>
</organism>
<accession>A0A653A676</accession>
<sequence>MGFIQGSASFTRYWVEGAVPREIMESLPQRVGRYAFRPFADDSDQEKSMGWVNIMDLFDNVMGGLDYLKEPYLALSLRLDVRRVPASALKQFCREAEEKVKAAEEIAFLPRERRIEIRESVKRSLLHRSIPRANVYDMVWRLTDGMVFFGAVNAALCDDFAALFYQTFGLTLQAVYPYALAARILEREKRSLGALDALTPCLFTGGRQPSD</sequence>
<dbReference type="Pfam" id="PF04381">
    <property type="entry name" value="RdgC"/>
    <property type="match status" value="1"/>
</dbReference>
<reference evidence="1" key="1">
    <citation type="submission" date="2018-07" db="EMBL/GenBank/DDBJ databases">
        <authorList>
            <consortium name="Genoscope - CEA"/>
            <person name="William W."/>
        </authorList>
    </citation>
    <scope>NUCLEOTIDE SEQUENCE</scope>
    <source>
        <strain evidence="1">IK1</strain>
    </source>
</reference>
<evidence type="ECO:0000313" key="1">
    <source>
        <dbReference type="EMBL" id="VBB43152.1"/>
    </source>
</evidence>
<name>A0A653A676_UNCDX</name>
<dbReference type="InterPro" id="IPR007476">
    <property type="entry name" value="RdgC"/>
</dbReference>
<protein>
    <submittedName>
        <fullName evidence="1">Uncharacterized protein</fullName>
    </submittedName>
</protein>
<proteinExistence type="predicted"/>
<gene>
    <name evidence="1" type="ORF">TRIP_B250247</name>
</gene>
<dbReference type="AlphaFoldDB" id="A0A653A676"/>
<dbReference type="GO" id="GO:0006310">
    <property type="term" value="P:DNA recombination"/>
    <property type="evidence" value="ECO:0007669"/>
    <property type="project" value="InterPro"/>
</dbReference>